<dbReference type="EMBL" id="JAUIRO010000001">
    <property type="protein sequence ID" value="KAK0735209.1"/>
    <property type="molecule type" value="Genomic_DNA"/>
</dbReference>
<organism evidence="2 3">
    <name type="scientific">Lasiosphaeria miniovina</name>
    <dbReference type="NCBI Taxonomy" id="1954250"/>
    <lineage>
        <taxon>Eukaryota</taxon>
        <taxon>Fungi</taxon>
        <taxon>Dikarya</taxon>
        <taxon>Ascomycota</taxon>
        <taxon>Pezizomycotina</taxon>
        <taxon>Sordariomycetes</taxon>
        <taxon>Sordariomycetidae</taxon>
        <taxon>Sordariales</taxon>
        <taxon>Lasiosphaeriaceae</taxon>
        <taxon>Lasiosphaeria</taxon>
    </lineage>
</organism>
<dbReference type="Proteomes" id="UP001172101">
    <property type="component" value="Unassembled WGS sequence"/>
</dbReference>
<dbReference type="AlphaFoldDB" id="A0AA40BJ53"/>
<evidence type="ECO:0000313" key="3">
    <source>
        <dbReference type="Proteomes" id="UP001172101"/>
    </source>
</evidence>
<comment type="caution">
    <text evidence="2">The sequence shown here is derived from an EMBL/GenBank/DDBJ whole genome shotgun (WGS) entry which is preliminary data.</text>
</comment>
<evidence type="ECO:0000256" key="1">
    <source>
        <dbReference type="SAM" id="MobiDB-lite"/>
    </source>
</evidence>
<gene>
    <name evidence="2" type="ORF">B0T26DRAFT_98374</name>
</gene>
<feature type="region of interest" description="Disordered" evidence="1">
    <location>
        <begin position="1"/>
        <end position="62"/>
    </location>
</feature>
<sequence length="113" mass="12741">MPRFANFFSSSKRTWPQQLQHQNPKPDTPAKSSTCPPETVPTRTETMESRTAAAAEAAAAGVTQNVTSRYLKKDALQARLEELFPGQTDFNIRMKDDQWTFTAPEHVDESQIE</sequence>
<name>A0AA40BJ53_9PEZI</name>
<accession>A0AA40BJ53</accession>
<evidence type="ECO:0000313" key="2">
    <source>
        <dbReference type="EMBL" id="KAK0735209.1"/>
    </source>
</evidence>
<protein>
    <submittedName>
        <fullName evidence="2">Uncharacterized protein</fullName>
    </submittedName>
</protein>
<dbReference type="RefSeq" id="XP_060304086.1">
    <property type="nucleotide sequence ID" value="XM_060448185.1"/>
</dbReference>
<proteinExistence type="predicted"/>
<dbReference type="GeneID" id="85331455"/>
<feature type="compositionally biased region" description="Polar residues" evidence="1">
    <location>
        <begin position="7"/>
        <end position="44"/>
    </location>
</feature>
<keyword evidence="3" id="KW-1185">Reference proteome</keyword>
<reference evidence="2" key="1">
    <citation type="submission" date="2023-06" db="EMBL/GenBank/DDBJ databases">
        <title>Genome-scale phylogeny and comparative genomics of the fungal order Sordariales.</title>
        <authorList>
            <consortium name="Lawrence Berkeley National Laboratory"/>
            <person name="Hensen N."/>
            <person name="Bonometti L."/>
            <person name="Westerberg I."/>
            <person name="Brannstrom I.O."/>
            <person name="Guillou S."/>
            <person name="Cros-Aarteil S."/>
            <person name="Calhoun S."/>
            <person name="Haridas S."/>
            <person name="Kuo A."/>
            <person name="Mondo S."/>
            <person name="Pangilinan J."/>
            <person name="Riley R."/>
            <person name="LaButti K."/>
            <person name="Andreopoulos B."/>
            <person name="Lipzen A."/>
            <person name="Chen C."/>
            <person name="Yanf M."/>
            <person name="Daum C."/>
            <person name="Ng V."/>
            <person name="Clum A."/>
            <person name="Steindorff A."/>
            <person name="Ohm R."/>
            <person name="Martin F."/>
            <person name="Silar P."/>
            <person name="Natvig D."/>
            <person name="Lalanne C."/>
            <person name="Gautier V."/>
            <person name="Ament-velasquez S.L."/>
            <person name="Kruys A."/>
            <person name="Hutchinson M.I."/>
            <person name="Powell A.J."/>
            <person name="Barry K."/>
            <person name="Miller A.N."/>
            <person name="Grigoriev I.V."/>
            <person name="Debuchy R."/>
            <person name="Gladieux P."/>
            <person name="Thoren M.H."/>
            <person name="Johannesson H."/>
        </authorList>
    </citation>
    <scope>NUCLEOTIDE SEQUENCE</scope>
    <source>
        <strain evidence="2">SMH2392-1A</strain>
    </source>
</reference>